<organism evidence="5 6">
    <name type="scientific">Streptoalloteichus hindustanus</name>
    <dbReference type="NCBI Taxonomy" id="2017"/>
    <lineage>
        <taxon>Bacteria</taxon>
        <taxon>Bacillati</taxon>
        <taxon>Actinomycetota</taxon>
        <taxon>Actinomycetes</taxon>
        <taxon>Pseudonocardiales</taxon>
        <taxon>Pseudonocardiaceae</taxon>
        <taxon>Streptoalloteichus</taxon>
    </lineage>
</organism>
<name>A0A1M5LYQ8_STRHI</name>
<dbReference type="GO" id="GO:0016042">
    <property type="term" value="P:lipid catabolic process"/>
    <property type="evidence" value="ECO:0007669"/>
    <property type="project" value="UniProtKB-KW"/>
</dbReference>
<dbReference type="AlphaFoldDB" id="A0A1M5LYQ8"/>
<dbReference type="PANTHER" id="PTHR10272:SF0">
    <property type="entry name" value="PLATELET-ACTIVATING FACTOR ACETYLHYDROLASE"/>
    <property type="match status" value="1"/>
</dbReference>
<sequence length="316" mass="34213">MTQVFYPAVGWAPRARYLPASVAESVEKRLGVPVGTFRPVRPNAREGVVAVPRKGGWPLLVFSPGRSDSRANGTAVAENLASHGYVVVTVDHTHNSPTEFPGGRFVPDSRPAANPAVLTEETQVRAADLRFVLDVLTAARPDAAVAELAGLVDRGRVGVYGHSMGGSAAVETARTDPRVGAVLAVDGALWTPAVDTGLRQPTLLLTEAAVHHDTWRRLKANHRVWGRHLTYAGSGHYSFADWATLADDLGFARVWPPEKLRAYFGEADGNRSVDVTRTYLLAFFDQHLRGRPSALLDRPSPAHPEIDLVWRSPTTG</sequence>
<dbReference type="SUPFAM" id="SSF53474">
    <property type="entry name" value="alpha/beta-Hydrolases"/>
    <property type="match status" value="1"/>
</dbReference>
<evidence type="ECO:0000313" key="6">
    <source>
        <dbReference type="Proteomes" id="UP000184501"/>
    </source>
</evidence>
<proteinExistence type="predicted"/>
<feature type="domain" description="PET hydrolase/cutinase-like" evidence="4">
    <location>
        <begin position="61"/>
        <end position="206"/>
    </location>
</feature>
<keyword evidence="2" id="KW-0442">Lipid degradation</keyword>
<keyword evidence="3" id="KW-0443">Lipid metabolism</keyword>
<dbReference type="Pfam" id="PF12740">
    <property type="entry name" value="PETase"/>
    <property type="match status" value="1"/>
</dbReference>
<dbReference type="GO" id="GO:0003847">
    <property type="term" value="F:1-alkyl-2-acetylglycerophosphocholine esterase activity"/>
    <property type="evidence" value="ECO:0007669"/>
    <property type="project" value="TreeGrafter"/>
</dbReference>
<dbReference type="InterPro" id="IPR029058">
    <property type="entry name" value="AB_hydrolase_fold"/>
</dbReference>
<evidence type="ECO:0000256" key="2">
    <source>
        <dbReference type="ARBA" id="ARBA00022963"/>
    </source>
</evidence>
<dbReference type="PANTHER" id="PTHR10272">
    <property type="entry name" value="PLATELET-ACTIVATING FACTOR ACETYLHYDROLASE"/>
    <property type="match status" value="1"/>
</dbReference>
<gene>
    <name evidence="5" type="ORF">SAMN05444320_112111</name>
</gene>
<reference evidence="5 6" key="1">
    <citation type="submission" date="2016-11" db="EMBL/GenBank/DDBJ databases">
        <authorList>
            <person name="Jaros S."/>
            <person name="Januszkiewicz K."/>
            <person name="Wedrychowicz H."/>
        </authorList>
    </citation>
    <scope>NUCLEOTIDE SEQUENCE [LARGE SCALE GENOMIC DNA]</scope>
    <source>
        <strain evidence="5 6">DSM 44523</strain>
    </source>
</reference>
<accession>A0A1M5LYQ8</accession>
<evidence type="ECO:0000313" key="5">
    <source>
        <dbReference type="EMBL" id="SHG70197.1"/>
    </source>
</evidence>
<dbReference type="Gene3D" id="3.40.50.1820">
    <property type="entry name" value="alpha/beta hydrolase"/>
    <property type="match status" value="1"/>
</dbReference>
<evidence type="ECO:0000256" key="3">
    <source>
        <dbReference type="ARBA" id="ARBA00023098"/>
    </source>
</evidence>
<dbReference type="Proteomes" id="UP000184501">
    <property type="component" value="Unassembled WGS sequence"/>
</dbReference>
<dbReference type="EMBL" id="FQVN01000012">
    <property type="protein sequence ID" value="SHG70197.1"/>
    <property type="molecule type" value="Genomic_DNA"/>
</dbReference>
<evidence type="ECO:0000259" key="4">
    <source>
        <dbReference type="Pfam" id="PF12740"/>
    </source>
</evidence>
<dbReference type="RefSeq" id="WP_083960239.1">
    <property type="nucleotide sequence ID" value="NZ_FQVN01000012.1"/>
</dbReference>
<protein>
    <submittedName>
        <fullName evidence="5">Platelet-activating factor acetylhydrolase, isoform II</fullName>
    </submittedName>
</protein>
<keyword evidence="1 5" id="KW-0378">Hydrolase</keyword>
<dbReference type="STRING" id="2017.SAMN05444320_112111"/>
<evidence type="ECO:0000256" key="1">
    <source>
        <dbReference type="ARBA" id="ARBA00022801"/>
    </source>
</evidence>
<dbReference type="OrthoDB" id="569821at2"/>
<dbReference type="InterPro" id="IPR041127">
    <property type="entry name" value="PET_hydrolase/cutinase-like"/>
</dbReference>
<keyword evidence="6" id="KW-1185">Reference proteome</keyword>